<comment type="caution">
    <text evidence="1">The sequence shown here is derived from an EMBL/GenBank/DDBJ whole genome shotgun (WGS) entry which is preliminary data.</text>
</comment>
<evidence type="ECO:0000313" key="2">
    <source>
        <dbReference type="Proteomes" id="UP000790377"/>
    </source>
</evidence>
<accession>A0ACB8AKE3</accession>
<dbReference type="EMBL" id="MU267625">
    <property type="protein sequence ID" value="KAH7913722.1"/>
    <property type="molecule type" value="Genomic_DNA"/>
</dbReference>
<evidence type="ECO:0000313" key="1">
    <source>
        <dbReference type="EMBL" id="KAH7913722.1"/>
    </source>
</evidence>
<dbReference type="Proteomes" id="UP000790377">
    <property type="component" value="Unassembled WGS sequence"/>
</dbReference>
<keyword evidence="2" id="KW-1185">Reference proteome</keyword>
<reference evidence="1" key="1">
    <citation type="journal article" date="2021" name="New Phytol.">
        <title>Evolutionary innovations through gain and loss of genes in the ectomycorrhizal Boletales.</title>
        <authorList>
            <person name="Wu G."/>
            <person name="Miyauchi S."/>
            <person name="Morin E."/>
            <person name="Kuo A."/>
            <person name="Drula E."/>
            <person name="Varga T."/>
            <person name="Kohler A."/>
            <person name="Feng B."/>
            <person name="Cao Y."/>
            <person name="Lipzen A."/>
            <person name="Daum C."/>
            <person name="Hundley H."/>
            <person name="Pangilinan J."/>
            <person name="Johnson J."/>
            <person name="Barry K."/>
            <person name="LaButti K."/>
            <person name="Ng V."/>
            <person name="Ahrendt S."/>
            <person name="Min B."/>
            <person name="Choi I.G."/>
            <person name="Park H."/>
            <person name="Plett J.M."/>
            <person name="Magnuson J."/>
            <person name="Spatafora J.W."/>
            <person name="Nagy L.G."/>
            <person name="Henrissat B."/>
            <person name="Grigoriev I.V."/>
            <person name="Yang Z.L."/>
            <person name="Xu J."/>
            <person name="Martin F.M."/>
        </authorList>
    </citation>
    <scope>NUCLEOTIDE SEQUENCE</scope>
    <source>
        <strain evidence="1">ATCC 28755</strain>
    </source>
</reference>
<organism evidence="1 2">
    <name type="scientific">Hygrophoropsis aurantiaca</name>
    <dbReference type="NCBI Taxonomy" id="72124"/>
    <lineage>
        <taxon>Eukaryota</taxon>
        <taxon>Fungi</taxon>
        <taxon>Dikarya</taxon>
        <taxon>Basidiomycota</taxon>
        <taxon>Agaricomycotina</taxon>
        <taxon>Agaricomycetes</taxon>
        <taxon>Agaricomycetidae</taxon>
        <taxon>Boletales</taxon>
        <taxon>Coniophorineae</taxon>
        <taxon>Hygrophoropsidaceae</taxon>
        <taxon>Hygrophoropsis</taxon>
    </lineage>
</organism>
<proteinExistence type="predicted"/>
<name>A0ACB8AKE3_9AGAM</name>
<sequence length="2459" mass="271299">MSSADDNHIELCKELLKGYVHTELPDLSYTRVHNDPAVQSTIRPLDTRFGPILNHSVASAFALAALSKLLGQYCNVSDILIGVSAAAISDSYLPVRISWDENTTWKDIISSVLRTLDRAEPWVSLSAIRQVLDLNDKQIPFVALFQVNADPGRTGHATRAPFLSTCIEDQSLSLYTTPERIHLSVANQLLSQIAALISHAVIHPTSQFSLSTTLPADLLSVTERLSKRDRSRFYSHIPPVRIATDYFLPHVRDYPDAPAVGWYPSLSQDEPIDGTEFESEFLTYKELHHAANRFSRWLLARGLQTEDRVALCMDRNLHFHIAMIGIMRAGGCYVPIDPELPTERKSYIASDSGARFVLLSTPNQSPDVFGDVAIDIAVDDIQQEIESMSDADLDIATSEGLAFMLYTSGTTGNPKGCLLTHEGLTEVIWSLSSFAADVRLDNIRDGRYLGVASIAFDVHIQEFLVPLALGMVFLCAPRTLLLENLPFYLKHLEISHVGIVPSLIDATMGAMEEEEMGDGMKLRYIASGGEKMSDSILDKWAGHPKVKLANYYGPSEVTIGCAGRYMDPSTPKGNIGPAFANVDAYVVDTQLNILPRGSIGELVVAGPLVGRGYQGRSDLTAKAFLEWPYPGSWAYRTGDLVRMMPDGTLEIAGRIDTQIKLRGVRIEAEGVSAVLQRSARASFGLTADVGTVLGTHEAIGGGSAPQLVSFIAWDTTVPIVTRRTSKPHVISPLEGLMGALRSACERELASYMRPSHVIPLSWLPLNANGKADGKVLSRLFGEVEFDTLLSLTQDATAGASRDAIQRPPTDLEKTILALLETRCKISPDTLNVQSNFFACGMDSLSLVRLSADIKKSIGTPISAADMMRLTTVEAVAEFLQAAGNLSTSSSLPSAVESFSSTWRDEVIKTYSSFDVESILPPLPIQEGVLYTSEASPNMFVQHVVMRVQNCQIPKLHQSWEDAMKEIEILRTVFFFTRAFVQVVLRPEACQLRWTDKSTPVDDRALFSEWFFEEEAEHIAEQINSSVSSQPPFGITAYCSAQSAYIVLSIHHALFDGISLPQLLKCVEDIYHGKTSPKAPPMAHILDAMSRVDANLASEYWNTTFAGFNWNDFSFKTPSPSVKPTRKIIPFSTPLSTFNAKLATHKITLQALLTCAHASLLANHVYHRSDVVFGVIRSGRLLPVDGVDGALCPTLSVLPARVDFAKPGGVLQNIQSDISSSVQFESISLGKVQSWINPGDTLFDTLFSVSVKDETHYDAWEVLKSELPRPDFVLSVEVIVDVVNDSLVLHSAYYDTDLESGDIEGLLSNFEKVALGIAESGKPQIAPNIVHHPIPRAMIPGESTQLEGLPESSDSDEDDQLRALKVIVAQFLQVPSELLAAKTSLIALGLDSIKSVGLSRTLRAEGFSIPAMEILRRPSLSELKKFILASSRSGDKRQDDRAQILFREECGRLASNLDLQDIMLSENDEVRVFPATVLQAGMLSQTVNSSGKLYVHGFPLELEKDVDVDRLQQAWRLAVDRFDILRTTFHFCVDLGSWAQVIHSFAQLNWAEELYHPSDSVDGRLNDILSSVHLSNETAFHRPPVFLRLWRPDAEDAKTYLVLVMHHALYDGLSFSRLLEEVDTAYHTQDSQNAPQFADVLPQVFEQERMGTSFWAQRLRGYHPEPPKQLYFEESGSSHAVSRTILLDPVTLDNLFTAAAVTPQCLGQAALAKLLSELTSSRDIVFGHVVSGRSSVGSEDVIGPLLNTIPCRVRFTDSTTNRELLRSVQRDNVAALQWQHASLRAIQSRMNTGALWNSLFLFQPTRSSGPVSSLWKLSDSSELEAKVQYPLNIEFYQVEAGFFVKAVCLPSFNHQEGLSQTLDRLEEILRGIVDRLDERAVADLANLPASVNISPSIDPSTPAAQTPTLARDQPVIPPAFLDVLSSVTHRPAETLDLDRSLAALGIDSISAIQLSAKCRKAGISLSIADIIASRTVRDIVAKLDVSDPATPRQPSQSIPTIPLAEQKAIMARFPEKLRSAIDTVTPVTSGMKWLIAAWQRSGGTRAQHVFPYKLPADFDAAKLSASWKELLRRHAILRSTFASAENTNEPRLITFKSDQIGDLWVEESLGKSLKDENALAVKMREIVSSSLPLSEPQSKAFLLHSTQETYLLLRMHHFQYDAWSLQLIVDDLSRIYHDKPSSVSTNLGSFQAGFSGSPEQLEEQRQYWQTVMPSPFQPVYFPPMYETYESAANQRTICTVRAAVSGAAGYEERARAHDLSLQVVLLACWASAQSSYTSTDSATFGLWHAGRTGSVDDIDKLALPCMNVLPLHVPIHGSSAIDVARHIQEDLRRRTAVVEQSDLEMVDRWVGADKQPLGNVFVNVVKVAPDIDKADQLLKPVLIPYFLPDSVPKETEPVLDRLSVTELLQDDIMIDIVTDEELDTIALSIECASNMMSQKQAEVMIDRWSEMVQDCWASAT</sequence>
<gene>
    <name evidence="1" type="ORF">BJ138DRAFT_561170</name>
</gene>
<protein>
    <submittedName>
        <fullName evidence="1">Uncharacterized protein</fullName>
    </submittedName>
</protein>